<dbReference type="Proteomes" id="UP001501057">
    <property type="component" value="Unassembled WGS sequence"/>
</dbReference>
<dbReference type="PANTHER" id="PTHR43799">
    <property type="entry name" value="AMINOTRANSFERASE, PUTATIVE-RELATED"/>
    <property type="match status" value="1"/>
</dbReference>
<comment type="caution">
    <text evidence="1">The sequence shown here is derived from an EMBL/GenBank/DDBJ whole genome shotgun (WGS) entry which is preliminary data.</text>
</comment>
<dbReference type="EMBL" id="BAAAME010000002">
    <property type="protein sequence ID" value="GAA1733581.1"/>
    <property type="molecule type" value="Genomic_DNA"/>
</dbReference>
<evidence type="ECO:0000313" key="2">
    <source>
        <dbReference type="Proteomes" id="UP001501057"/>
    </source>
</evidence>
<accession>A0ABP4VSH2</accession>
<dbReference type="SUPFAM" id="SSF53383">
    <property type="entry name" value="PLP-dependent transferases"/>
    <property type="match status" value="1"/>
</dbReference>
<dbReference type="InterPro" id="IPR024551">
    <property type="entry name" value="AspAT_Ic"/>
</dbReference>
<dbReference type="Gene3D" id="3.40.640.10">
    <property type="entry name" value="Type I PLP-dependent aspartate aminotransferase-like (Major domain)"/>
    <property type="match status" value="1"/>
</dbReference>
<dbReference type="GO" id="GO:0008483">
    <property type="term" value="F:transaminase activity"/>
    <property type="evidence" value="ECO:0007669"/>
    <property type="project" value="UniProtKB-KW"/>
</dbReference>
<dbReference type="Gene3D" id="3.90.1150.10">
    <property type="entry name" value="Aspartate Aminotransferase, domain 1"/>
    <property type="match status" value="1"/>
</dbReference>
<dbReference type="RefSeq" id="WP_344198948.1">
    <property type="nucleotide sequence ID" value="NZ_BAAAME010000002.1"/>
</dbReference>
<organism evidence="1 2">
    <name type="scientific">Aeromicrobium alkaliterrae</name>
    <dbReference type="NCBI Taxonomy" id="302168"/>
    <lineage>
        <taxon>Bacteria</taxon>
        <taxon>Bacillati</taxon>
        <taxon>Actinomycetota</taxon>
        <taxon>Actinomycetes</taxon>
        <taxon>Propionibacteriales</taxon>
        <taxon>Nocardioidaceae</taxon>
        <taxon>Aeromicrobium</taxon>
    </lineage>
</organism>
<keyword evidence="2" id="KW-1185">Reference proteome</keyword>
<dbReference type="InterPro" id="IPR015422">
    <property type="entry name" value="PyrdxlP-dep_Trfase_small"/>
</dbReference>
<name>A0ABP4VSH2_9ACTN</name>
<keyword evidence="1" id="KW-0032">Aminotransferase</keyword>
<proteinExistence type="predicted"/>
<evidence type="ECO:0000313" key="1">
    <source>
        <dbReference type="EMBL" id="GAA1733581.1"/>
    </source>
</evidence>
<dbReference type="PANTHER" id="PTHR43799:SF1">
    <property type="entry name" value="ASPARTATE AMINOTRANSFERASE"/>
    <property type="match status" value="1"/>
</dbReference>
<sequence>MSLQSLTTDELSTFKAEQEAAYAALGSAGLSLDITRGKPSPEQLDLSSALLTMPGDDFRSAAGVDTRNYGGLHGLPELREIFAELLGVPVDQLLAADNASLSLMHDTLAFALLHGTPESPTPWAGQDIAFLCPSPGYDRHFALAEHLGFRLIPVDLHEDGPDVAQVRQHAADPAVKGIWIVPTYANPTGAVVSESVAAELAAIETGAPDFRIYWDNAYAVHHLTAERVKTPDILGLASAAGHPNRPLVFASTSKITFAGSGVSFLGGSPENVAWYLGHLGFRTIGPDKVNQLRHARFFGDADGVLAHMERHRAILEPKFAIVERVLSDRLGPHGVASWTQPKGGYFVSLDVTEGTANRVVQLAKDIGLALTPAGSSFPYQTDPRDQNIRVAPTLPSLTDLEAAMEALATCVLLAAAEKAQTP</sequence>
<dbReference type="InterPro" id="IPR015421">
    <property type="entry name" value="PyrdxlP-dep_Trfase_major"/>
</dbReference>
<keyword evidence="1" id="KW-0808">Transferase</keyword>
<dbReference type="InterPro" id="IPR015424">
    <property type="entry name" value="PyrdxlP-dep_Trfase"/>
</dbReference>
<dbReference type="Pfam" id="PF12897">
    <property type="entry name" value="Asp_aminotransf"/>
    <property type="match status" value="1"/>
</dbReference>
<protein>
    <submittedName>
        <fullName evidence="1">Aminotransferase class I/II-fold pyridoxal phosphate-dependent enzyme</fullName>
    </submittedName>
</protein>
<dbReference type="CDD" id="cd00609">
    <property type="entry name" value="AAT_like"/>
    <property type="match status" value="1"/>
</dbReference>
<reference evidence="2" key="1">
    <citation type="journal article" date="2019" name="Int. J. Syst. Evol. Microbiol.">
        <title>The Global Catalogue of Microorganisms (GCM) 10K type strain sequencing project: providing services to taxonomists for standard genome sequencing and annotation.</title>
        <authorList>
            <consortium name="The Broad Institute Genomics Platform"/>
            <consortium name="The Broad Institute Genome Sequencing Center for Infectious Disease"/>
            <person name="Wu L."/>
            <person name="Ma J."/>
        </authorList>
    </citation>
    <scope>NUCLEOTIDE SEQUENCE [LARGE SCALE GENOMIC DNA]</scope>
    <source>
        <strain evidence="2">JCM 13518</strain>
    </source>
</reference>
<gene>
    <name evidence="1" type="ORF">GCM10009710_12870</name>
</gene>